<comment type="similarity">
    <text evidence="1">Belongs to the RelE toxin family.</text>
</comment>
<dbReference type="Pfam" id="PF05016">
    <property type="entry name" value="ParE_toxin"/>
    <property type="match status" value="1"/>
</dbReference>
<evidence type="ECO:0000313" key="4">
    <source>
        <dbReference type="Proteomes" id="UP001339167"/>
    </source>
</evidence>
<evidence type="ECO:0000256" key="1">
    <source>
        <dbReference type="ARBA" id="ARBA00006226"/>
    </source>
</evidence>
<accession>A0ABU7JBU5</accession>
<dbReference type="PANTHER" id="PTHR35601">
    <property type="entry name" value="TOXIN RELE"/>
    <property type="match status" value="1"/>
</dbReference>
<gene>
    <name evidence="3" type="ORF">QWF21_02650</name>
</gene>
<dbReference type="RefSeq" id="WP_330086494.1">
    <property type="nucleotide sequence ID" value="NZ_JAUGZK010000002.1"/>
</dbReference>
<dbReference type="Proteomes" id="UP001339167">
    <property type="component" value="Unassembled WGS sequence"/>
</dbReference>
<sequence>MTYKLRFLPVALKEWEKLAAPIKSQFKKKLAERLENPRVPADKLSGYDSVYKIKLRSVGYRLAYEVVGDELFVYVLSVGKREKGKIYSALEK</sequence>
<dbReference type="InterPro" id="IPR035093">
    <property type="entry name" value="RelE/ParE_toxin_dom_sf"/>
</dbReference>
<evidence type="ECO:0000256" key="2">
    <source>
        <dbReference type="ARBA" id="ARBA00022649"/>
    </source>
</evidence>
<keyword evidence="2" id="KW-1277">Toxin-antitoxin system</keyword>
<dbReference type="Gene3D" id="3.30.2310.20">
    <property type="entry name" value="RelE-like"/>
    <property type="match status" value="1"/>
</dbReference>
<dbReference type="NCBIfam" id="TIGR02385">
    <property type="entry name" value="RelE_StbE"/>
    <property type="match status" value="1"/>
</dbReference>
<dbReference type="InterPro" id="IPR007712">
    <property type="entry name" value="RelE/ParE_toxin"/>
</dbReference>
<organism evidence="3 4">
    <name type="scientific">Alkalimonas mucilaginosa</name>
    <dbReference type="NCBI Taxonomy" id="3057676"/>
    <lineage>
        <taxon>Bacteria</taxon>
        <taxon>Pseudomonadati</taxon>
        <taxon>Pseudomonadota</taxon>
        <taxon>Gammaproteobacteria</taxon>
        <taxon>Alkalimonas</taxon>
    </lineage>
</organism>
<protein>
    <submittedName>
        <fullName evidence="3">Type II toxin-antitoxin system RelE/ParE family toxin</fullName>
    </submittedName>
</protein>
<evidence type="ECO:0000313" key="3">
    <source>
        <dbReference type="EMBL" id="MEE2023130.1"/>
    </source>
</evidence>
<proteinExistence type="inferred from homology"/>
<reference evidence="3 4" key="1">
    <citation type="submission" date="2023-06" db="EMBL/GenBank/DDBJ databases">
        <title>Alkalimonas sp., MEB004 an alkaliphilic bacterium isolated from Lonar Lake, India.</title>
        <authorList>
            <person name="Joshi A."/>
            <person name="Thite S."/>
        </authorList>
    </citation>
    <scope>NUCLEOTIDE SEQUENCE [LARGE SCALE GENOMIC DNA]</scope>
    <source>
        <strain evidence="3 4">MEB004</strain>
    </source>
</reference>
<dbReference type="SUPFAM" id="SSF143011">
    <property type="entry name" value="RelE-like"/>
    <property type="match status" value="1"/>
</dbReference>
<dbReference type="EMBL" id="JAUGZK010000002">
    <property type="protein sequence ID" value="MEE2023130.1"/>
    <property type="molecule type" value="Genomic_DNA"/>
</dbReference>
<name>A0ABU7JBU5_9GAMM</name>
<comment type="caution">
    <text evidence="3">The sequence shown here is derived from an EMBL/GenBank/DDBJ whole genome shotgun (WGS) entry which is preliminary data.</text>
</comment>
<keyword evidence="4" id="KW-1185">Reference proteome</keyword>
<dbReference type="PANTHER" id="PTHR35601:SF1">
    <property type="entry name" value="TOXIN RELE"/>
    <property type="match status" value="1"/>
</dbReference>